<dbReference type="Proteomes" id="UP000035721">
    <property type="component" value="Unassembled WGS sequence"/>
</dbReference>
<dbReference type="InterPro" id="IPR038765">
    <property type="entry name" value="Papain-like_cys_pep_sf"/>
</dbReference>
<comment type="caution">
    <text evidence="2">The sequence shown here is derived from an EMBL/GenBank/DDBJ whole genome shotgun (WGS) entry which is preliminary data.</text>
</comment>
<keyword evidence="3" id="KW-1185">Reference proteome</keyword>
<feature type="domain" description="Transglutaminase-like" evidence="1">
    <location>
        <begin position="90"/>
        <end position="145"/>
    </location>
</feature>
<evidence type="ECO:0000313" key="3">
    <source>
        <dbReference type="Proteomes" id="UP000035721"/>
    </source>
</evidence>
<reference evidence="2 3" key="1">
    <citation type="journal article" date="2013" name="ISME J.">
        <title>A metabolic model for members of the genus Tetrasphaera involved in enhanced biological phosphorus removal.</title>
        <authorList>
            <person name="Kristiansen R."/>
            <person name="Nguyen H.T.T."/>
            <person name="Saunders A.M."/>
            <person name="Nielsen J.L."/>
            <person name="Wimmer R."/>
            <person name="Le V.Q."/>
            <person name="McIlroy S.J."/>
            <person name="Petrovski S."/>
            <person name="Seviour R.J."/>
            <person name="Calteau A."/>
            <person name="Nielsen K.L."/>
            <person name="Nielsen P.H."/>
        </authorList>
    </citation>
    <scope>NUCLEOTIDE SEQUENCE [LARGE SCALE GENOMIC DNA]</scope>
    <source>
        <strain evidence="2 3">T1-X7</strain>
    </source>
</reference>
<accession>A0A077M1T2</accession>
<dbReference type="OrthoDB" id="148799at2"/>
<proteinExistence type="predicted"/>
<dbReference type="AlphaFoldDB" id="A0A077M1T2"/>
<name>A0A077M1T2_9MICO</name>
<protein>
    <recommendedName>
        <fullName evidence="1">Transglutaminase-like domain-containing protein</fullName>
    </recommendedName>
</protein>
<evidence type="ECO:0000313" key="2">
    <source>
        <dbReference type="EMBL" id="CCH80278.1"/>
    </source>
</evidence>
<evidence type="ECO:0000259" key="1">
    <source>
        <dbReference type="Pfam" id="PF01841"/>
    </source>
</evidence>
<dbReference type="Gene3D" id="3.10.620.30">
    <property type="match status" value="1"/>
</dbReference>
<sequence>MSPVPDPASHTAYSDPGPWAGRLRELPDDVESLCAASRNVIVHYRAELPEMTPDRLPEVNSRWLHRILERDQRRFATPLLAERPPTERVAGCCRDHSLFLTAALRERGIRARNRVGFARYLSADWVFDHVVTEYHDGDRWVRTDPEFAAGQLAVDVRDLGRGPDSPFRTAAETWLAHRDGTLDVGDHGVFPGAGPDLRGPGFVRHYVVMQLAHRYGDELLLWDTWGAIAPDGPALSDEEVDDIARRLVAADADVESPASRAADEELYAVYRSDARLRPGAVIRQLSPLGTESQVVDLTDDGRPRG</sequence>
<dbReference type="STRING" id="1194083.BN12_830003"/>
<dbReference type="RefSeq" id="WP_053080006.1">
    <property type="nucleotide sequence ID" value="NZ_HF570958.1"/>
</dbReference>
<organism evidence="2 3">
    <name type="scientific">Nostocoides japonicum T1-X7</name>
    <dbReference type="NCBI Taxonomy" id="1194083"/>
    <lineage>
        <taxon>Bacteria</taxon>
        <taxon>Bacillati</taxon>
        <taxon>Actinomycetota</taxon>
        <taxon>Actinomycetes</taxon>
        <taxon>Micrococcales</taxon>
        <taxon>Intrasporangiaceae</taxon>
        <taxon>Nostocoides</taxon>
    </lineage>
</organism>
<dbReference type="InterPro" id="IPR002931">
    <property type="entry name" value="Transglutaminase-like"/>
</dbReference>
<dbReference type="Pfam" id="PF01841">
    <property type="entry name" value="Transglut_core"/>
    <property type="match status" value="1"/>
</dbReference>
<dbReference type="EMBL" id="CAJB01000418">
    <property type="protein sequence ID" value="CCH80278.1"/>
    <property type="molecule type" value="Genomic_DNA"/>
</dbReference>
<gene>
    <name evidence="2" type="ORF">BN12_830003</name>
</gene>
<dbReference type="SUPFAM" id="SSF54001">
    <property type="entry name" value="Cysteine proteinases"/>
    <property type="match status" value="1"/>
</dbReference>